<accession>A0ACC0GYU0</accession>
<name>A0ACC0GYU0_9ERIC</name>
<organism evidence="1 2">
    <name type="scientific">Camellia lanceoleosa</name>
    <dbReference type="NCBI Taxonomy" id="1840588"/>
    <lineage>
        <taxon>Eukaryota</taxon>
        <taxon>Viridiplantae</taxon>
        <taxon>Streptophyta</taxon>
        <taxon>Embryophyta</taxon>
        <taxon>Tracheophyta</taxon>
        <taxon>Spermatophyta</taxon>
        <taxon>Magnoliopsida</taxon>
        <taxon>eudicotyledons</taxon>
        <taxon>Gunneridae</taxon>
        <taxon>Pentapetalae</taxon>
        <taxon>asterids</taxon>
        <taxon>Ericales</taxon>
        <taxon>Theaceae</taxon>
        <taxon>Camellia</taxon>
    </lineage>
</organism>
<sequence>MITVVVAVLWFGGKGLIYNNSMVVYVLDNLVAFLTDIWQLKLKYVVAIMNIKGGVAGIMGLVEAALIDAYLGHAGMLLITSVLYSIGLGLLVMSVLDRFFSKGVKSCPAGEKLCSSKLTASLFYWGLALLVLAKAG</sequence>
<evidence type="ECO:0000313" key="2">
    <source>
        <dbReference type="Proteomes" id="UP001060215"/>
    </source>
</evidence>
<dbReference type="EMBL" id="CM045766">
    <property type="protein sequence ID" value="KAI8005490.1"/>
    <property type="molecule type" value="Genomic_DNA"/>
</dbReference>
<keyword evidence="2" id="KW-1185">Reference proteome</keyword>
<reference evidence="1 2" key="1">
    <citation type="journal article" date="2022" name="Plant J.">
        <title>Chromosome-level genome of Camellia lanceoleosa provides a valuable resource for understanding genome evolution and self-incompatibility.</title>
        <authorList>
            <person name="Gong W."/>
            <person name="Xiao S."/>
            <person name="Wang L."/>
            <person name="Liao Z."/>
            <person name="Chang Y."/>
            <person name="Mo W."/>
            <person name="Hu G."/>
            <person name="Li W."/>
            <person name="Zhao G."/>
            <person name="Zhu H."/>
            <person name="Hu X."/>
            <person name="Ji K."/>
            <person name="Xiang X."/>
            <person name="Song Q."/>
            <person name="Yuan D."/>
            <person name="Jin S."/>
            <person name="Zhang L."/>
        </authorList>
    </citation>
    <scope>NUCLEOTIDE SEQUENCE [LARGE SCALE GENOMIC DNA]</scope>
    <source>
        <strain evidence="1">SQ_2022a</strain>
    </source>
</reference>
<protein>
    <submittedName>
        <fullName evidence="1">Protein NRT1/ PTR FAMILY 5.7</fullName>
    </submittedName>
</protein>
<gene>
    <name evidence="1" type="ORF">LOK49_LG08G02513</name>
</gene>
<comment type="caution">
    <text evidence="1">The sequence shown here is derived from an EMBL/GenBank/DDBJ whole genome shotgun (WGS) entry which is preliminary data.</text>
</comment>
<proteinExistence type="predicted"/>
<evidence type="ECO:0000313" key="1">
    <source>
        <dbReference type="EMBL" id="KAI8005490.1"/>
    </source>
</evidence>
<dbReference type="Proteomes" id="UP001060215">
    <property type="component" value="Chromosome 9"/>
</dbReference>